<comment type="caution">
    <text evidence="3">The sequence shown here is derived from an EMBL/GenBank/DDBJ whole genome shotgun (WGS) entry which is preliminary data.</text>
</comment>
<proteinExistence type="predicted"/>
<feature type="domain" description="Glycosyl hydrolase-like 10" evidence="2">
    <location>
        <begin position="82"/>
        <end position="399"/>
    </location>
</feature>
<dbReference type="PATRIC" id="fig|1189621.3.peg.1695"/>
<keyword evidence="4" id="KW-1185">Reference proteome</keyword>
<gene>
    <name evidence="3" type="ORF">A3SI_08136</name>
</gene>
<evidence type="ECO:0000313" key="4">
    <source>
        <dbReference type="Proteomes" id="UP000005551"/>
    </source>
</evidence>
<dbReference type="SUPFAM" id="SSF51445">
    <property type="entry name" value="(Trans)glycosidases"/>
    <property type="match status" value="1"/>
</dbReference>
<sequence length="463" mass="53713">MRLKPRFRSFLFTILGGSALLIGLFFGCKPKPTQAPSTRSSIPLPMDAGTPPVPLPERTIRTLPAGDLLPLLDKAPMALPEEMRAVWVATVANIDWPIRGNRDFAANKQDFLRLLDYYAALHFNTVIVQVRTAGDAFYPSAEAPYSRFLTGKEGEGLRDQADPLAWMIAETHRRGMQFHAWINPYRATTTADISVLSPRHDLLQHPDWMIAYDKRYYYDPGNPEVQAKLLRVVRELCLHYPIDAIHIDDYFYPYKVGNQDFPDGETFKRFGRSGQNLGDWRRENINRFIGDIHRMLRADFPHIALGVSPFGVWRNKNKDPRGSATQAGPTAYDETYADIVHWIEQGWVDYVAPQLYWSLHYPIASHEVLLEWWHRYADRTHIYIGNAAYKIKNNGDKAWDKEDELLQQVAARKKYPLLKGNAFYNASSLMRQHPEIARRYLLRTFSRPRVFRHVVRDWQKRKF</sequence>
<reference evidence="3 4" key="1">
    <citation type="submission" date="2012-05" db="EMBL/GenBank/DDBJ databases">
        <title>Genome sequence of Nitritalea halalkaliphila LW7.</title>
        <authorList>
            <person name="Jangir P.K."/>
            <person name="Singh A."/>
            <person name="Shivaji S."/>
            <person name="Sharma R."/>
        </authorList>
    </citation>
    <scope>NUCLEOTIDE SEQUENCE [LARGE SCALE GENOMIC DNA]</scope>
    <source>
        <strain evidence="3 4">LW7</strain>
    </source>
</reference>
<dbReference type="RefSeq" id="WP_009054543.1">
    <property type="nucleotide sequence ID" value="NZ_AJYA01000017.1"/>
</dbReference>
<evidence type="ECO:0000259" key="2">
    <source>
        <dbReference type="Pfam" id="PF02638"/>
    </source>
</evidence>
<dbReference type="InterPro" id="IPR052177">
    <property type="entry name" value="Divisome_Glycosyl_Hydrolase"/>
</dbReference>
<dbReference type="Proteomes" id="UP000005551">
    <property type="component" value="Unassembled WGS sequence"/>
</dbReference>
<dbReference type="Gene3D" id="3.20.20.80">
    <property type="entry name" value="Glycosidases"/>
    <property type="match status" value="1"/>
</dbReference>
<accession>I5C4Z7</accession>
<keyword evidence="1" id="KW-0732">Signal</keyword>
<dbReference type="STRING" id="1189621.A3SI_08136"/>
<evidence type="ECO:0000256" key="1">
    <source>
        <dbReference type="ARBA" id="ARBA00022729"/>
    </source>
</evidence>
<dbReference type="PANTHER" id="PTHR43405:SF1">
    <property type="entry name" value="GLYCOSYL HYDROLASE DIGH"/>
    <property type="match status" value="1"/>
</dbReference>
<dbReference type="PANTHER" id="PTHR43405">
    <property type="entry name" value="GLYCOSYL HYDROLASE DIGH"/>
    <property type="match status" value="1"/>
</dbReference>
<dbReference type="InterPro" id="IPR017853">
    <property type="entry name" value="GH"/>
</dbReference>
<protein>
    <recommendedName>
        <fullName evidence="2">Glycosyl hydrolase-like 10 domain-containing protein</fullName>
    </recommendedName>
</protein>
<dbReference type="InterPro" id="IPR003790">
    <property type="entry name" value="GHL10"/>
</dbReference>
<dbReference type="EMBL" id="AJYA01000017">
    <property type="protein sequence ID" value="EIM76899.1"/>
    <property type="molecule type" value="Genomic_DNA"/>
</dbReference>
<dbReference type="AlphaFoldDB" id="I5C4Z7"/>
<name>I5C4Z7_9BACT</name>
<dbReference type="PROSITE" id="PS51257">
    <property type="entry name" value="PROKAR_LIPOPROTEIN"/>
    <property type="match status" value="1"/>
</dbReference>
<evidence type="ECO:0000313" key="3">
    <source>
        <dbReference type="EMBL" id="EIM76899.1"/>
    </source>
</evidence>
<dbReference type="Pfam" id="PF02638">
    <property type="entry name" value="GHL10"/>
    <property type="match status" value="1"/>
</dbReference>
<organism evidence="3 4">
    <name type="scientific">Nitritalea halalkaliphila LW7</name>
    <dbReference type="NCBI Taxonomy" id="1189621"/>
    <lineage>
        <taxon>Bacteria</taxon>
        <taxon>Pseudomonadati</taxon>
        <taxon>Bacteroidota</taxon>
        <taxon>Cytophagia</taxon>
        <taxon>Cytophagales</taxon>
        <taxon>Cyclobacteriaceae</taxon>
        <taxon>Nitritalea</taxon>
    </lineage>
</organism>
<dbReference type="OrthoDB" id="9773203at2"/>